<dbReference type="OrthoDB" id="443318at2759"/>
<keyword evidence="4 7" id="KW-0732">Signal</keyword>
<dbReference type="PROSITE" id="PS00560">
    <property type="entry name" value="CARBOXYPEPT_SER_HIS"/>
    <property type="match status" value="1"/>
</dbReference>
<dbReference type="InterPro" id="IPR018202">
    <property type="entry name" value="Ser_caboxypep_ser_AS"/>
</dbReference>
<dbReference type="InterPro" id="IPR033124">
    <property type="entry name" value="Ser_caboxypep_his_AS"/>
</dbReference>
<evidence type="ECO:0000256" key="7">
    <source>
        <dbReference type="RuleBase" id="RU361156"/>
    </source>
</evidence>
<dbReference type="EMBL" id="OU898280">
    <property type="protein sequence ID" value="CAG9834160.1"/>
    <property type="molecule type" value="Genomic_DNA"/>
</dbReference>
<comment type="similarity">
    <text evidence="1 7">Belongs to the peptidase S10 family.</text>
</comment>
<name>A0A9N9T4E7_DIABA</name>
<feature type="signal peptide" evidence="7">
    <location>
        <begin position="1"/>
        <end position="21"/>
    </location>
</feature>
<reference evidence="8" key="1">
    <citation type="submission" date="2022-01" db="EMBL/GenBank/DDBJ databases">
        <authorList>
            <person name="King R."/>
        </authorList>
    </citation>
    <scope>NUCLEOTIDE SEQUENCE</scope>
</reference>
<keyword evidence="2 7" id="KW-0121">Carboxypeptidase</keyword>
<dbReference type="PANTHER" id="PTHR11802:SF472">
    <property type="entry name" value="SERINE CARBOXYPEPTIDASE CPVL-RELATED"/>
    <property type="match status" value="1"/>
</dbReference>
<keyword evidence="5 7" id="KW-0378">Hydrolase</keyword>
<sequence>MMFRAVAATFLLLCYIQDAEVAFSSFYPKLKPKNIKRDVRVTEDPLILTPYIEKNQIEQAQSLAEVPSDIFQNVKSYSGFFTVDKEFNSNMFFWFFPAETNYKEAPVLVWLQGGPGASSLYAIFQENGPFQYNNSPNLGFNPYSWHKTHSVIYIDNPVQTGYSFTNNGFAQNETKVGEDLYEAIRQFFLLFPDLQKNDFFITGESYAGKYVPAASYVIYTKNKEAELKINLKGMAIGNGLCDPEHQLVYSDYLYQIGLADSNEKEEIHTLEKEIIQSIHKKDFQKAFEQFDDLLNGDLNGGNTLFKNITGFSSYYNYLHDKGSGGSNLTDFLESEQVRRAIHVGNLKYNDGVEVEENLVLDLMQSITPWISELLSNIRVLFYNGQLDIIVAYPLTENFLKHLHFSAAHEYKTARRQKWYVGDDLAGYIKHAGNLTEVLVRNAGHLVPGDQPKAALDLITRFTQNQLE</sequence>
<dbReference type="InterPro" id="IPR001563">
    <property type="entry name" value="Peptidase_S10"/>
</dbReference>
<keyword evidence="6" id="KW-0325">Glycoprotein</keyword>
<evidence type="ECO:0000256" key="3">
    <source>
        <dbReference type="ARBA" id="ARBA00022670"/>
    </source>
</evidence>
<dbReference type="FunFam" id="3.40.50.1820:FF:000096">
    <property type="entry name" value="Carboxypeptidase vitellogenic-like"/>
    <property type="match status" value="1"/>
</dbReference>
<protein>
    <recommendedName>
        <fullName evidence="7">Carboxypeptidase</fullName>
        <ecNumber evidence="7">3.4.16.-</ecNumber>
    </recommendedName>
</protein>
<evidence type="ECO:0000313" key="8">
    <source>
        <dbReference type="EMBL" id="CAG9834160.1"/>
    </source>
</evidence>
<gene>
    <name evidence="8" type="ORF">DIABBA_LOCUS7491</name>
</gene>
<dbReference type="GO" id="GO:0004185">
    <property type="term" value="F:serine-type carboxypeptidase activity"/>
    <property type="evidence" value="ECO:0007669"/>
    <property type="project" value="UniProtKB-UniRule"/>
</dbReference>
<evidence type="ECO:0000256" key="5">
    <source>
        <dbReference type="ARBA" id="ARBA00022801"/>
    </source>
</evidence>
<accession>A0A9N9T4E7</accession>
<evidence type="ECO:0000313" key="9">
    <source>
        <dbReference type="Proteomes" id="UP001153709"/>
    </source>
</evidence>
<evidence type="ECO:0000256" key="6">
    <source>
        <dbReference type="ARBA" id="ARBA00023180"/>
    </source>
</evidence>
<dbReference type="PANTHER" id="PTHR11802">
    <property type="entry name" value="SERINE PROTEASE FAMILY S10 SERINE CARBOXYPEPTIDASE"/>
    <property type="match status" value="1"/>
</dbReference>
<keyword evidence="3 7" id="KW-0645">Protease</keyword>
<evidence type="ECO:0000256" key="4">
    <source>
        <dbReference type="ARBA" id="ARBA00022729"/>
    </source>
</evidence>
<organism evidence="8 9">
    <name type="scientific">Diabrotica balteata</name>
    <name type="common">Banded cucumber beetle</name>
    <dbReference type="NCBI Taxonomy" id="107213"/>
    <lineage>
        <taxon>Eukaryota</taxon>
        <taxon>Metazoa</taxon>
        <taxon>Ecdysozoa</taxon>
        <taxon>Arthropoda</taxon>
        <taxon>Hexapoda</taxon>
        <taxon>Insecta</taxon>
        <taxon>Pterygota</taxon>
        <taxon>Neoptera</taxon>
        <taxon>Endopterygota</taxon>
        <taxon>Coleoptera</taxon>
        <taxon>Polyphaga</taxon>
        <taxon>Cucujiformia</taxon>
        <taxon>Chrysomeloidea</taxon>
        <taxon>Chrysomelidae</taxon>
        <taxon>Galerucinae</taxon>
        <taxon>Diabroticina</taxon>
        <taxon>Diabroticites</taxon>
        <taxon>Diabrotica</taxon>
    </lineage>
</organism>
<evidence type="ECO:0000256" key="1">
    <source>
        <dbReference type="ARBA" id="ARBA00009431"/>
    </source>
</evidence>
<keyword evidence="9" id="KW-1185">Reference proteome</keyword>
<dbReference type="Pfam" id="PF00450">
    <property type="entry name" value="Peptidase_S10"/>
    <property type="match status" value="1"/>
</dbReference>
<dbReference type="GO" id="GO:0006508">
    <property type="term" value="P:proteolysis"/>
    <property type="evidence" value="ECO:0007669"/>
    <property type="project" value="UniProtKB-KW"/>
</dbReference>
<dbReference type="PROSITE" id="PS00131">
    <property type="entry name" value="CARBOXYPEPT_SER_SER"/>
    <property type="match status" value="1"/>
</dbReference>
<dbReference type="SUPFAM" id="SSF53474">
    <property type="entry name" value="alpha/beta-Hydrolases"/>
    <property type="match status" value="1"/>
</dbReference>
<proteinExistence type="inferred from homology"/>
<dbReference type="InterPro" id="IPR029058">
    <property type="entry name" value="AB_hydrolase_fold"/>
</dbReference>
<feature type="chain" id="PRO_5040528621" description="Carboxypeptidase" evidence="7">
    <location>
        <begin position="22"/>
        <end position="467"/>
    </location>
</feature>
<dbReference type="AlphaFoldDB" id="A0A9N9T4E7"/>
<dbReference type="PRINTS" id="PR00724">
    <property type="entry name" value="CRBOXYPTASEC"/>
</dbReference>
<dbReference type="Gene3D" id="3.40.50.1820">
    <property type="entry name" value="alpha/beta hydrolase"/>
    <property type="match status" value="1"/>
</dbReference>
<dbReference type="EC" id="3.4.16.-" evidence="7"/>
<evidence type="ECO:0000256" key="2">
    <source>
        <dbReference type="ARBA" id="ARBA00022645"/>
    </source>
</evidence>
<dbReference type="Proteomes" id="UP001153709">
    <property type="component" value="Chromosome 5"/>
</dbReference>